<accession>A0ABT0GDK6</accession>
<keyword evidence="3" id="KW-1133">Transmembrane helix</keyword>
<organism evidence="6 7">
    <name type="scientific">Pseudomarimonas salicorniae</name>
    <dbReference type="NCBI Taxonomy" id="2933270"/>
    <lineage>
        <taxon>Bacteria</taxon>
        <taxon>Pseudomonadati</taxon>
        <taxon>Pseudomonadota</taxon>
        <taxon>Gammaproteobacteria</taxon>
        <taxon>Lysobacterales</taxon>
        <taxon>Lysobacteraceae</taxon>
        <taxon>Pseudomarimonas</taxon>
    </lineage>
</organism>
<dbReference type="RefSeq" id="WP_248204885.1">
    <property type="nucleotide sequence ID" value="NZ_JALNMH010000002.1"/>
</dbReference>
<sequence>MSLAIHVTMNEASLAPFRTAWIEAIAGVGESENGALVEAARRHVGEARQRRLPPFLQSHVDSIDDLIRMLADRSWPLPTGIRRDLEGALAYFVDEKDLIPDDNPKFGLLDDAIVLELALSSHEHEWLAWREYDRFRRDYPELGPLDRGSWMSLRRNELDAALRHRRRMQQPGRQRYSVRPDLVPFNVN</sequence>
<evidence type="ECO:0000256" key="4">
    <source>
        <dbReference type="ARBA" id="ARBA00023136"/>
    </source>
</evidence>
<gene>
    <name evidence="6" type="ORF">M0G41_02985</name>
</gene>
<dbReference type="EMBL" id="JALNMH010000002">
    <property type="protein sequence ID" value="MCK7592630.1"/>
    <property type="molecule type" value="Genomic_DNA"/>
</dbReference>
<feature type="domain" description="DUF1232" evidence="5">
    <location>
        <begin position="87"/>
        <end position="115"/>
    </location>
</feature>
<evidence type="ECO:0000313" key="7">
    <source>
        <dbReference type="Proteomes" id="UP001431449"/>
    </source>
</evidence>
<comment type="caution">
    <text evidence="6">The sequence shown here is derived from an EMBL/GenBank/DDBJ whole genome shotgun (WGS) entry which is preliminary data.</text>
</comment>
<evidence type="ECO:0000313" key="6">
    <source>
        <dbReference type="EMBL" id="MCK7592630.1"/>
    </source>
</evidence>
<dbReference type="Proteomes" id="UP001431449">
    <property type="component" value="Unassembled WGS sequence"/>
</dbReference>
<keyword evidence="4" id="KW-0472">Membrane</keyword>
<keyword evidence="7" id="KW-1185">Reference proteome</keyword>
<proteinExistence type="predicted"/>
<evidence type="ECO:0000259" key="5">
    <source>
        <dbReference type="Pfam" id="PF06803"/>
    </source>
</evidence>
<comment type="subcellular location">
    <subcellularLocation>
        <location evidence="1">Endomembrane system</location>
        <topology evidence="1">Multi-pass membrane protein</topology>
    </subcellularLocation>
</comment>
<protein>
    <submittedName>
        <fullName evidence="6">YkvA family protein</fullName>
    </submittedName>
</protein>
<evidence type="ECO:0000256" key="3">
    <source>
        <dbReference type="ARBA" id="ARBA00022989"/>
    </source>
</evidence>
<evidence type="ECO:0000256" key="1">
    <source>
        <dbReference type="ARBA" id="ARBA00004127"/>
    </source>
</evidence>
<dbReference type="InterPro" id="IPR010652">
    <property type="entry name" value="DUF1232"/>
</dbReference>
<evidence type="ECO:0000256" key="2">
    <source>
        <dbReference type="ARBA" id="ARBA00022692"/>
    </source>
</evidence>
<dbReference type="Pfam" id="PF06803">
    <property type="entry name" value="DUF1232"/>
    <property type="match status" value="1"/>
</dbReference>
<reference evidence="6" key="1">
    <citation type="submission" date="2022-04" db="EMBL/GenBank/DDBJ databases">
        <title>Lysobacter sp. CAU 1642 isolated from sea sand.</title>
        <authorList>
            <person name="Kim W."/>
        </authorList>
    </citation>
    <scope>NUCLEOTIDE SEQUENCE</scope>
    <source>
        <strain evidence="6">CAU 1642</strain>
    </source>
</reference>
<name>A0ABT0GDK6_9GAMM</name>
<keyword evidence="2" id="KW-0812">Transmembrane</keyword>